<organism evidence="10">
    <name type="scientific">Methanotorris igneus (strain DSM 5666 / JCM 11834 / Kol 5)</name>
    <dbReference type="NCBI Taxonomy" id="880724"/>
    <lineage>
        <taxon>Archaea</taxon>
        <taxon>Methanobacteriati</taxon>
        <taxon>Methanobacteriota</taxon>
        <taxon>Methanomada group</taxon>
        <taxon>Methanococci</taxon>
        <taxon>Methanococcales</taxon>
        <taxon>Methanocaldococcaceae</taxon>
        <taxon>Methanotorris</taxon>
    </lineage>
</organism>
<evidence type="ECO:0000256" key="5">
    <source>
        <dbReference type="ARBA" id="ARBA00022801"/>
    </source>
</evidence>
<proteinExistence type="predicted"/>
<keyword evidence="7 8" id="KW-0472">Membrane</keyword>
<keyword evidence="2" id="KW-1003">Cell membrane</keyword>
<evidence type="ECO:0000256" key="3">
    <source>
        <dbReference type="ARBA" id="ARBA00022670"/>
    </source>
</evidence>
<dbReference type="GO" id="GO:0005886">
    <property type="term" value="C:plasma membrane"/>
    <property type="evidence" value="ECO:0007669"/>
    <property type="project" value="UniProtKB-SubCell"/>
</dbReference>
<dbReference type="AlphaFoldDB" id="F6BDE9"/>
<dbReference type="NCBIfam" id="TIGR04178">
    <property type="entry name" value="exo_archaeo"/>
    <property type="match status" value="1"/>
</dbReference>
<accession>F6BDE9</accession>
<dbReference type="OrthoDB" id="66119at2157"/>
<gene>
    <name evidence="9" type="ordered locus">Metig_0967</name>
</gene>
<evidence type="ECO:0000256" key="1">
    <source>
        <dbReference type="ARBA" id="ARBA00004651"/>
    </source>
</evidence>
<keyword evidence="10" id="KW-1185">Reference proteome</keyword>
<name>F6BDE9_METIK</name>
<evidence type="ECO:0000256" key="8">
    <source>
        <dbReference type="SAM" id="Phobius"/>
    </source>
</evidence>
<keyword evidence="6 8" id="KW-1133">Transmembrane helix</keyword>
<evidence type="ECO:0000313" key="9">
    <source>
        <dbReference type="EMBL" id="AEF96510.1"/>
    </source>
</evidence>
<dbReference type="EMBL" id="CP002737">
    <property type="protein sequence ID" value="AEF96510.1"/>
    <property type="molecule type" value="Genomic_DNA"/>
</dbReference>
<protein>
    <recommendedName>
        <fullName evidence="11">Exosortase EpsH-related protein</fullName>
    </recommendedName>
</protein>
<evidence type="ECO:0000313" key="10">
    <source>
        <dbReference type="Proteomes" id="UP000009227"/>
    </source>
</evidence>
<evidence type="ECO:0008006" key="11">
    <source>
        <dbReference type="Google" id="ProtNLM"/>
    </source>
</evidence>
<dbReference type="GeneID" id="10643813"/>
<dbReference type="InterPro" id="IPR026392">
    <property type="entry name" value="Exo/Archaeosortase_dom"/>
</dbReference>
<dbReference type="GO" id="GO:0006508">
    <property type="term" value="P:proteolysis"/>
    <property type="evidence" value="ECO:0007669"/>
    <property type="project" value="UniProtKB-KW"/>
</dbReference>
<evidence type="ECO:0000256" key="6">
    <source>
        <dbReference type="ARBA" id="ARBA00022989"/>
    </source>
</evidence>
<dbReference type="NCBIfam" id="TIGR04175">
    <property type="entry name" value="archaeo_artD"/>
    <property type="match status" value="1"/>
</dbReference>
<dbReference type="STRING" id="880724.Metig_0967"/>
<keyword evidence="5" id="KW-0378">Hydrolase</keyword>
<dbReference type="Proteomes" id="UP000009227">
    <property type="component" value="Chromosome"/>
</dbReference>
<sequence length="152" mass="17630">MRDNKKYLLNFFVLLILIYLFLKNFEMEIAKLLSFVVGNILNIPYFENNLIYNGKVFSITSACTCLFELALFLSYVFATPKAPLKYKLAYVIFGILIINITNISRIIFILKNSNLADYHLIHDAISFIIFPVTLILNTIWVKILLKIKVVKI</sequence>
<feature type="transmembrane region" description="Helical" evidence="8">
    <location>
        <begin position="90"/>
        <end position="110"/>
    </location>
</feature>
<evidence type="ECO:0000256" key="7">
    <source>
        <dbReference type="ARBA" id="ARBA00023136"/>
    </source>
</evidence>
<evidence type="ECO:0000256" key="2">
    <source>
        <dbReference type="ARBA" id="ARBA00022475"/>
    </source>
</evidence>
<dbReference type="RefSeq" id="WP_013799112.1">
    <property type="nucleotide sequence ID" value="NC_015562.1"/>
</dbReference>
<comment type="subcellular location">
    <subcellularLocation>
        <location evidence="1">Cell membrane</location>
        <topology evidence="1">Multi-pass membrane protein</topology>
    </subcellularLocation>
</comment>
<dbReference type="InterPro" id="IPR026432">
    <property type="entry name" value="Archaeo_ArtD"/>
</dbReference>
<reference evidence="9 10" key="1">
    <citation type="submission" date="2011-05" db="EMBL/GenBank/DDBJ databases">
        <title>Complete sequence of Methanotorris igneus Kol 5.</title>
        <authorList>
            <consortium name="US DOE Joint Genome Institute"/>
            <person name="Lucas S."/>
            <person name="Han J."/>
            <person name="Lapidus A."/>
            <person name="Cheng J.-F."/>
            <person name="Goodwin L."/>
            <person name="Pitluck S."/>
            <person name="Peters L."/>
            <person name="Mikhailova N."/>
            <person name="Chertkov O."/>
            <person name="Han C."/>
            <person name="Tapia R."/>
            <person name="Land M."/>
            <person name="Hauser L."/>
            <person name="Kyrpides N."/>
            <person name="Ivanova N."/>
            <person name="Pagani I."/>
            <person name="Sieprawska-Lupa M."/>
            <person name="Whitman W."/>
            <person name="Woyke T."/>
        </authorList>
    </citation>
    <scope>NUCLEOTIDE SEQUENCE [LARGE SCALE GENOMIC DNA]</scope>
    <source>
        <strain evidence="10">DSM 5666 / JCM 11834 / Kol 5</strain>
    </source>
</reference>
<feature type="transmembrane region" description="Helical" evidence="8">
    <location>
        <begin position="6"/>
        <end position="22"/>
    </location>
</feature>
<dbReference type="HOGENOM" id="CLU_1599045_0_0_2"/>
<dbReference type="KEGG" id="mig:Metig_0967"/>
<dbReference type="GO" id="GO:0008233">
    <property type="term" value="F:peptidase activity"/>
    <property type="evidence" value="ECO:0007669"/>
    <property type="project" value="UniProtKB-KW"/>
</dbReference>
<keyword evidence="3" id="KW-0645">Protease</keyword>
<keyword evidence="4 8" id="KW-0812">Transmembrane</keyword>
<evidence type="ECO:0000256" key="4">
    <source>
        <dbReference type="ARBA" id="ARBA00022692"/>
    </source>
</evidence>
<feature type="transmembrane region" description="Helical" evidence="8">
    <location>
        <begin position="58"/>
        <end position="78"/>
    </location>
</feature>
<dbReference type="InterPro" id="IPR019127">
    <property type="entry name" value="Exosortase"/>
</dbReference>
<feature type="transmembrane region" description="Helical" evidence="8">
    <location>
        <begin position="125"/>
        <end position="145"/>
    </location>
</feature>
<dbReference type="Pfam" id="PF09721">
    <property type="entry name" value="Exosortase_EpsH"/>
    <property type="match status" value="1"/>
</dbReference>